<dbReference type="GO" id="GO:0005576">
    <property type="term" value="C:extracellular region"/>
    <property type="evidence" value="ECO:0007669"/>
    <property type="project" value="TreeGrafter"/>
</dbReference>
<sequence length="479" mass="53021">MKKIISIKALLILMLVVSGTSCSDDETNTTPTSVDFAITPEAVEFGSTGGHRMINVHINPGTEWTLTNTADWLSIEETSGAGMAHFNFIAAPNETQEERNTTVTASNGSQNINVQVKQSATATTEFVYDITPDPSNMSDMSSVAFAQAMGTGWNLGNTLEAIGGETAWGNPMASQTLINGVKAAGFNTIRIPVAWSTFSDASNYTIDATWMARVQEVVDYAISIDMYVIMNEHWDGGWMQPTYAQQDYVNDRLAKMWKQIATHFRDYDYHLIFAGTNEVMVEGDYGTPTAEYYTVQNSFNQTFVTTVRATGGRNAYRYLTVQGFNTNINHTVNFAQMPDDVTADRMLMEVHFYDPYNFSLNAESTITQWGANATDPNLTETWADESYVDAQFQSMKTNFTDNGIGVILGEYGAISRTDVPGHQAFRLDWVSYVSNSAREHGLVPVWWDNGLPYNNNSMGIFDRNTGAVTDTDIVNAIVD</sequence>
<dbReference type="PROSITE" id="PS51257">
    <property type="entry name" value="PROKAR_LIPOPROTEIN"/>
    <property type="match status" value="1"/>
</dbReference>
<evidence type="ECO:0000313" key="11">
    <source>
        <dbReference type="EMBL" id="MUV04252.1"/>
    </source>
</evidence>
<evidence type="ECO:0000256" key="5">
    <source>
        <dbReference type="ARBA" id="ARBA00023295"/>
    </source>
</evidence>
<evidence type="ECO:0000259" key="9">
    <source>
        <dbReference type="Pfam" id="PF00150"/>
    </source>
</evidence>
<evidence type="ECO:0000256" key="1">
    <source>
        <dbReference type="ARBA" id="ARBA00005641"/>
    </source>
</evidence>
<dbReference type="InterPro" id="IPR024361">
    <property type="entry name" value="BACON"/>
</dbReference>
<proteinExistence type="inferred from homology"/>
<keyword evidence="2 7" id="KW-0378">Hydrolase</keyword>
<dbReference type="InterPro" id="IPR001547">
    <property type="entry name" value="Glyco_hydro_5"/>
</dbReference>
<evidence type="ECO:0000256" key="2">
    <source>
        <dbReference type="ARBA" id="ARBA00022801"/>
    </source>
</evidence>
<dbReference type="GO" id="GO:0030245">
    <property type="term" value="P:cellulose catabolic process"/>
    <property type="evidence" value="ECO:0007669"/>
    <property type="project" value="UniProtKB-KW"/>
</dbReference>
<dbReference type="Pfam" id="PF00150">
    <property type="entry name" value="Cellulase"/>
    <property type="match status" value="1"/>
</dbReference>
<evidence type="ECO:0000256" key="4">
    <source>
        <dbReference type="ARBA" id="ARBA00023277"/>
    </source>
</evidence>
<dbReference type="RefSeq" id="WP_157483465.1">
    <property type="nucleotide sequence ID" value="NZ_WOWP01000038.1"/>
</dbReference>
<dbReference type="PANTHER" id="PTHR31297">
    <property type="entry name" value="GLUCAN ENDO-1,6-BETA-GLUCOSIDASE B"/>
    <property type="match status" value="1"/>
</dbReference>
<evidence type="ECO:0000256" key="6">
    <source>
        <dbReference type="ARBA" id="ARBA00023326"/>
    </source>
</evidence>
<name>A0A6N8HD68_9FLAO</name>
<dbReference type="Proteomes" id="UP000433945">
    <property type="component" value="Unassembled WGS sequence"/>
</dbReference>
<dbReference type="InterPro" id="IPR050386">
    <property type="entry name" value="Glycosyl_hydrolase_5"/>
</dbReference>
<organism evidence="11 12">
    <name type="scientific">Flavobacterium rakeshii</name>
    <dbReference type="NCBI Taxonomy" id="1038845"/>
    <lineage>
        <taxon>Bacteria</taxon>
        <taxon>Pseudomonadati</taxon>
        <taxon>Bacteroidota</taxon>
        <taxon>Flavobacteriia</taxon>
        <taxon>Flavobacteriales</taxon>
        <taxon>Flavobacteriaceae</taxon>
        <taxon>Flavobacterium</taxon>
    </lineage>
</organism>
<gene>
    <name evidence="11" type="ORF">GN157_11075</name>
</gene>
<evidence type="ECO:0000256" key="3">
    <source>
        <dbReference type="ARBA" id="ARBA00023001"/>
    </source>
</evidence>
<dbReference type="EMBL" id="WOWP01000038">
    <property type="protein sequence ID" value="MUV04252.1"/>
    <property type="molecule type" value="Genomic_DNA"/>
</dbReference>
<keyword evidence="4" id="KW-0119">Carbohydrate metabolism</keyword>
<dbReference type="InterPro" id="IPR017853">
    <property type="entry name" value="GH"/>
</dbReference>
<evidence type="ECO:0000313" key="12">
    <source>
        <dbReference type="Proteomes" id="UP000433945"/>
    </source>
</evidence>
<protein>
    <submittedName>
        <fullName evidence="11">Cellulase family glycosylhydrolase</fullName>
    </submittedName>
</protein>
<dbReference type="GO" id="GO:0008422">
    <property type="term" value="F:beta-glucosidase activity"/>
    <property type="evidence" value="ECO:0007669"/>
    <property type="project" value="TreeGrafter"/>
</dbReference>
<evidence type="ECO:0000256" key="8">
    <source>
        <dbReference type="SAM" id="SignalP"/>
    </source>
</evidence>
<feature type="domain" description="BACON" evidence="10">
    <location>
        <begin position="62"/>
        <end position="118"/>
    </location>
</feature>
<dbReference type="SUPFAM" id="SSF51445">
    <property type="entry name" value="(Trans)glycosidases"/>
    <property type="match status" value="1"/>
</dbReference>
<dbReference type="CDD" id="cd14948">
    <property type="entry name" value="BACON"/>
    <property type="match status" value="1"/>
</dbReference>
<comment type="caution">
    <text evidence="11">The sequence shown here is derived from an EMBL/GenBank/DDBJ whole genome shotgun (WGS) entry which is preliminary data.</text>
</comment>
<dbReference type="Pfam" id="PF13004">
    <property type="entry name" value="BACON"/>
    <property type="match status" value="1"/>
</dbReference>
<dbReference type="InterPro" id="IPR013783">
    <property type="entry name" value="Ig-like_fold"/>
</dbReference>
<comment type="similarity">
    <text evidence="1 7">Belongs to the glycosyl hydrolase 5 (cellulase A) family.</text>
</comment>
<evidence type="ECO:0000256" key="7">
    <source>
        <dbReference type="RuleBase" id="RU361153"/>
    </source>
</evidence>
<keyword evidence="3" id="KW-0136">Cellulose degradation</keyword>
<feature type="signal peptide" evidence="8">
    <location>
        <begin position="1"/>
        <end position="23"/>
    </location>
</feature>
<dbReference type="Gene3D" id="3.20.20.80">
    <property type="entry name" value="Glycosidases"/>
    <property type="match status" value="1"/>
</dbReference>
<feature type="domain" description="Glycoside hydrolase family 5" evidence="9">
    <location>
        <begin position="159"/>
        <end position="450"/>
    </location>
</feature>
<dbReference type="GO" id="GO:0009986">
    <property type="term" value="C:cell surface"/>
    <property type="evidence" value="ECO:0007669"/>
    <property type="project" value="TreeGrafter"/>
</dbReference>
<keyword evidence="6" id="KW-0624">Polysaccharide degradation</keyword>
<accession>A0A6N8HD68</accession>
<keyword evidence="5 7" id="KW-0326">Glycosidase</keyword>
<feature type="chain" id="PRO_5027037771" evidence="8">
    <location>
        <begin position="24"/>
        <end position="479"/>
    </location>
</feature>
<dbReference type="Gene3D" id="2.60.40.10">
    <property type="entry name" value="Immunoglobulins"/>
    <property type="match status" value="1"/>
</dbReference>
<dbReference type="OrthoDB" id="9800955at2"/>
<keyword evidence="12" id="KW-1185">Reference proteome</keyword>
<keyword evidence="8" id="KW-0732">Signal</keyword>
<dbReference type="AlphaFoldDB" id="A0A6N8HD68"/>
<reference evidence="11 12" key="1">
    <citation type="submission" date="2019-12" db="EMBL/GenBank/DDBJ databases">
        <authorList>
            <person name="Sun J.-Q."/>
        </authorList>
    </citation>
    <scope>NUCLEOTIDE SEQUENCE [LARGE SCALE GENOMIC DNA]</scope>
    <source>
        <strain evidence="11 12">JCM 17928</strain>
    </source>
</reference>
<dbReference type="PANTHER" id="PTHR31297:SF41">
    <property type="entry name" value="ENDOGLUCANASE, PUTATIVE (AFU_ORTHOLOGUE AFUA_5G01830)-RELATED"/>
    <property type="match status" value="1"/>
</dbReference>
<evidence type="ECO:0000259" key="10">
    <source>
        <dbReference type="Pfam" id="PF13004"/>
    </source>
</evidence>